<organism evidence="1 2">
    <name type="scientific">Litoreibacter arenae DSM 19593</name>
    <dbReference type="NCBI Taxonomy" id="1123360"/>
    <lineage>
        <taxon>Bacteria</taxon>
        <taxon>Pseudomonadati</taxon>
        <taxon>Pseudomonadota</taxon>
        <taxon>Alphaproteobacteria</taxon>
        <taxon>Rhodobacterales</taxon>
        <taxon>Roseobacteraceae</taxon>
        <taxon>Litoreibacter</taxon>
    </lineage>
</organism>
<reference evidence="2" key="1">
    <citation type="journal article" date="2013" name="Stand. Genomic Sci.">
        <title>Genome sequence of the Litoreibacter arenae type strain (DSM 19593(T)), a member of the Roseobacter clade isolated from sea sand.</title>
        <authorList>
            <person name="Riedel T."/>
            <person name="Fiebig A."/>
            <person name="Petersen J."/>
            <person name="Gronow S."/>
            <person name="Kyrpides N.C."/>
            <person name="Goker M."/>
            <person name="Klenk H.P."/>
        </authorList>
    </citation>
    <scope>NUCLEOTIDE SEQUENCE [LARGE SCALE GENOMIC DNA]</scope>
    <source>
        <strain evidence="2">DSM 19593</strain>
    </source>
</reference>
<dbReference type="EMBL" id="AONI01000015">
    <property type="protein sequence ID" value="EPX77747.1"/>
    <property type="molecule type" value="Genomic_DNA"/>
</dbReference>
<evidence type="ECO:0000313" key="2">
    <source>
        <dbReference type="Proteomes" id="UP000015351"/>
    </source>
</evidence>
<sequence>MALQFQTSVLAPPGLGRMLGEIRIIPSGVAEFFPSGQM</sequence>
<accession>S9QCS8</accession>
<dbReference type="STRING" id="1123360.thalar_03472"/>
<evidence type="ECO:0000313" key="1">
    <source>
        <dbReference type="EMBL" id="EPX77747.1"/>
    </source>
</evidence>
<proteinExistence type="predicted"/>
<gene>
    <name evidence="1" type="ORF">thalar_03472</name>
</gene>
<dbReference type="AlphaFoldDB" id="S9QCS8"/>
<name>S9QCS8_9RHOB</name>
<comment type="caution">
    <text evidence="1">The sequence shown here is derived from an EMBL/GenBank/DDBJ whole genome shotgun (WGS) entry which is preliminary data.</text>
</comment>
<keyword evidence="2" id="KW-1185">Reference proteome</keyword>
<dbReference type="Proteomes" id="UP000015351">
    <property type="component" value="Unassembled WGS sequence"/>
</dbReference>
<dbReference type="HOGENOM" id="CLU_3329691_0_0_5"/>
<protein>
    <submittedName>
        <fullName evidence="1">Uncharacterized protein</fullName>
    </submittedName>
</protein>